<reference evidence="3 4" key="1">
    <citation type="submission" date="2020-07" db="EMBL/GenBank/DDBJ databases">
        <title>Complete genome sequence of Mycolicibacterium litorale like strain isolated from cardiac implantable electronic device infection.</title>
        <authorList>
            <person name="Fukano H."/>
            <person name="Miyama H."/>
            <person name="Hoshino Y."/>
        </authorList>
    </citation>
    <scope>NUCLEOTIDE SEQUENCE [LARGE SCALE GENOMIC DNA]</scope>
    <source>
        <strain evidence="3 4">NIIDNTM18</strain>
    </source>
</reference>
<dbReference type="Proteomes" id="UP000515734">
    <property type="component" value="Chromosome"/>
</dbReference>
<keyword evidence="2" id="KW-0732">Signal</keyword>
<dbReference type="Gene3D" id="2.60.120.260">
    <property type="entry name" value="Galactose-binding domain-like"/>
    <property type="match status" value="1"/>
</dbReference>
<protein>
    <recommendedName>
        <fullName evidence="5">Cellulose synthase subunit</fullName>
    </recommendedName>
</protein>
<keyword evidence="1" id="KW-0812">Transmembrane</keyword>
<keyword evidence="1" id="KW-0472">Membrane</keyword>
<proteinExistence type="predicted"/>
<evidence type="ECO:0008006" key="5">
    <source>
        <dbReference type="Google" id="ProtNLM"/>
    </source>
</evidence>
<keyword evidence="1" id="KW-1133">Transmembrane helix</keyword>
<evidence type="ECO:0000313" key="4">
    <source>
        <dbReference type="Proteomes" id="UP000515734"/>
    </source>
</evidence>
<gene>
    <name evidence="3" type="ORF">NIIDNTM18_34770</name>
</gene>
<feature type="signal peptide" evidence="2">
    <location>
        <begin position="1"/>
        <end position="34"/>
    </location>
</feature>
<name>A0A6S6P727_9MYCO</name>
<accession>A0A6S6P727</accession>
<evidence type="ECO:0000313" key="3">
    <source>
        <dbReference type="EMBL" id="BCI54199.1"/>
    </source>
</evidence>
<dbReference type="EMBL" id="AP023287">
    <property type="protein sequence ID" value="BCI54199.1"/>
    <property type="molecule type" value="Genomic_DNA"/>
</dbReference>
<sequence>MSVGFTRAIACRIVSLFVSLTVVTALCAPTAAQAAPLNADPSAGGEVALPWRTLGLPGDLTLVGANTNQDFALPVPTGFTPTRLRGLIHAPVDFGAGFVEITDTTGRFLATVNLPAVAPDQAVVPFDVDISPARVSAGEVGLSFTVREAAIAADDRCGLGEQVEISDLSTVFAGIEPAPTTVASFFPPVLQRLTIYAPIDADDGEEQAVLTLASAVARMYRPQTTAITVVKQPRGAVPPAAPQFTRAVVVENGDAGVAVVNPDTADVYLKLTGRGDQLAAQASLVTNQVQSLVQVPDARVDQAGSRGDSVGDDLTFGALNMNGEGSVLRTSTFTVGADRAALGAGRVEGLQVHLLATHTPVQALDSASVTVKVNGQAVHTAALGDSGRVDAVFEVPGQFLGQRVNFDFDLTYSPRQLCSPTIAPVSFQLDPRSTLTVRRGGPPLGGFDGLPSEFSPEFLVALDGSNPNQLHYATQVIADIAQRTDTTLMPRVVDVNAAADAGMGALIVANAATIEQTSLRPPVGGESSEVQVDLRDQLRAQINRGLGSIQAFADAPRDRTVVLVTTSGAWSLVEPLFGYIDQQPDGWSSLTGDVLAAGAEGRVTNLTIGAGDSAPAAPRDTGDRQVWAAVGAGIVVLIALAAGAAVWWRSRRGAAQR</sequence>
<organism evidence="3 4">
    <name type="scientific">Mycolicibacterium litorale</name>
    <dbReference type="NCBI Taxonomy" id="758802"/>
    <lineage>
        <taxon>Bacteria</taxon>
        <taxon>Bacillati</taxon>
        <taxon>Actinomycetota</taxon>
        <taxon>Actinomycetes</taxon>
        <taxon>Mycobacteriales</taxon>
        <taxon>Mycobacteriaceae</taxon>
        <taxon>Mycolicibacterium</taxon>
    </lineage>
</organism>
<evidence type="ECO:0000256" key="2">
    <source>
        <dbReference type="SAM" id="SignalP"/>
    </source>
</evidence>
<feature type="chain" id="PRO_5027596647" description="Cellulose synthase subunit" evidence="2">
    <location>
        <begin position="35"/>
        <end position="657"/>
    </location>
</feature>
<evidence type="ECO:0000256" key="1">
    <source>
        <dbReference type="SAM" id="Phobius"/>
    </source>
</evidence>
<dbReference type="AlphaFoldDB" id="A0A6S6P727"/>
<feature type="transmembrane region" description="Helical" evidence="1">
    <location>
        <begin position="626"/>
        <end position="648"/>
    </location>
</feature>